<dbReference type="EMBL" id="AP007157">
    <property type="protein sequence ID" value="BAE58611.1"/>
    <property type="molecule type" value="Genomic_DNA"/>
</dbReference>
<dbReference type="Proteomes" id="UP000006564">
    <property type="component" value="Chromosome 3"/>
</dbReference>
<accession>Q2UIK4</accession>
<dbReference type="InterPro" id="IPR047109">
    <property type="entry name" value="CAD-like"/>
</dbReference>
<evidence type="ECO:0000313" key="5">
    <source>
        <dbReference type="EMBL" id="BAE58611.1"/>
    </source>
</evidence>
<dbReference type="SUPFAM" id="SSF51735">
    <property type="entry name" value="NAD(P)-binding Rossmann-fold domains"/>
    <property type="match status" value="1"/>
</dbReference>
<dbReference type="InterPro" id="IPR011032">
    <property type="entry name" value="GroES-like_sf"/>
</dbReference>
<evidence type="ECO:0000256" key="1">
    <source>
        <dbReference type="ARBA" id="ARBA00022723"/>
    </source>
</evidence>
<keyword evidence="1" id="KW-0479">Metal-binding</keyword>
<dbReference type="GeneID" id="5992615"/>
<dbReference type="InterPro" id="IPR002328">
    <property type="entry name" value="ADH_Zn_CS"/>
</dbReference>
<evidence type="ECO:0000259" key="4">
    <source>
        <dbReference type="Pfam" id="PF08240"/>
    </source>
</evidence>
<dbReference type="GO" id="GO:0008270">
    <property type="term" value="F:zinc ion binding"/>
    <property type="evidence" value="ECO:0007669"/>
    <property type="project" value="InterPro"/>
</dbReference>
<name>Q2UIK4_ASPOR</name>
<sequence length="253" mass="27329">MELNLVAIDALTPTDYKFEGWMGLGRKSVQDNICEPRPWEETAVDIKITYSADKYGPTLYPCCVGHENVGIAVRVGSNVENGVKVGDRVGVVAQNDSRLAPWAHVYFKALDGGKFYGGYGLYHRSPSHFVIKIPEALPSASAAPMLCAGITTYSLLRHYGCGPGKKIGIIGVGGLGLYAIMFTKPPEADKVIAISRKADKKGDPLGLVADACIATDKIQREPLTDYHSLLKTDGRFVQLGIPDNGSLSLQPRH</sequence>
<keyword evidence="2" id="KW-0862">Zinc</keyword>
<dbReference type="AlphaFoldDB" id="Q2UIK4"/>
<dbReference type="STRING" id="510516.Q2UIK4"/>
<feature type="domain" description="Alcohol dehydrogenase-like N-terminal" evidence="4">
    <location>
        <begin position="45"/>
        <end position="135"/>
    </location>
</feature>
<reference evidence="5 6" key="1">
    <citation type="journal article" date="2005" name="Nature">
        <title>Genome sequencing and analysis of Aspergillus oryzae.</title>
        <authorList>
            <person name="Machida M."/>
            <person name="Asai K."/>
            <person name="Sano M."/>
            <person name="Tanaka T."/>
            <person name="Kumagai T."/>
            <person name="Terai G."/>
            <person name="Kusumoto K."/>
            <person name="Arima T."/>
            <person name="Akita O."/>
            <person name="Kashiwagi Y."/>
            <person name="Abe K."/>
            <person name="Gomi K."/>
            <person name="Horiuchi H."/>
            <person name="Kitamoto K."/>
            <person name="Kobayashi T."/>
            <person name="Takeuchi M."/>
            <person name="Denning D.W."/>
            <person name="Galagan J.E."/>
            <person name="Nierman W.C."/>
            <person name="Yu J."/>
            <person name="Archer D.B."/>
            <person name="Bennett J.W."/>
            <person name="Bhatnagar D."/>
            <person name="Cleveland T.E."/>
            <person name="Fedorova N.D."/>
            <person name="Gotoh O."/>
            <person name="Horikawa H."/>
            <person name="Hosoyama A."/>
            <person name="Ichinomiya M."/>
            <person name="Igarashi R."/>
            <person name="Iwashita K."/>
            <person name="Juvvadi P.R."/>
            <person name="Kato M."/>
            <person name="Kato Y."/>
            <person name="Kin T."/>
            <person name="Kokubun A."/>
            <person name="Maeda H."/>
            <person name="Maeyama N."/>
            <person name="Maruyama J."/>
            <person name="Nagasaki H."/>
            <person name="Nakajima T."/>
            <person name="Oda K."/>
            <person name="Okada K."/>
            <person name="Paulsen I."/>
            <person name="Sakamoto K."/>
            <person name="Sawano T."/>
            <person name="Takahashi M."/>
            <person name="Takase K."/>
            <person name="Terabayashi Y."/>
            <person name="Wortman J."/>
            <person name="Yamada O."/>
            <person name="Yamagata Y."/>
            <person name="Anazawa H."/>
            <person name="Hata Y."/>
            <person name="Koide Y."/>
            <person name="Komori T."/>
            <person name="Koyama Y."/>
            <person name="Minetoki T."/>
            <person name="Suharnan S."/>
            <person name="Tanaka A."/>
            <person name="Isono K."/>
            <person name="Kuhara S."/>
            <person name="Ogasawara N."/>
            <person name="Kikuchi H."/>
        </authorList>
    </citation>
    <scope>NUCLEOTIDE SEQUENCE [LARGE SCALE GENOMIC DNA]</scope>
    <source>
        <strain evidence="6">ATCC 42149 / RIB 40</strain>
    </source>
</reference>
<dbReference type="Gene3D" id="3.40.50.720">
    <property type="entry name" value="NAD(P)-binding Rossmann-like Domain"/>
    <property type="match status" value="1"/>
</dbReference>
<evidence type="ECO:0000256" key="2">
    <source>
        <dbReference type="ARBA" id="ARBA00022833"/>
    </source>
</evidence>
<dbReference type="PANTHER" id="PTHR42683">
    <property type="entry name" value="ALDEHYDE REDUCTASE"/>
    <property type="match status" value="1"/>
</dbReference>
<gene>
    <name evidence="5" type="ORF">AO090023000022</name>
</gene>
<proteinExistence type="predicted"/>
<dbReference type="Pfam" id="PF08240">
    <property type="entry name" value="ADH_N"/>
    <property type="match status" value="1"/>
</dbReference>
<dbReference type="InterPro" id="IPR036291">
    <property type="entry name" value="NAD(P)-bd_dom_sf"/>
</dbReference>
<dbReference type="VEuPathDB" id="FungiDB:AO090023000022"/>
<dbReference type="PROSITE" id="PS00059">
    <property type="entry name" value="ADH_ZINC"/>
    <property type="match status" value="1"/>
</dbReference>
<keyword evidence="3" id="KW-0560">Oxidoreductase</keyword>
<dbReference type="KEGG" id="aor:AO090023000022"/>
<dbReference type="InterPro" id="IPR013154">
    <property type="entry name" value="ADH-like_N"/>
</dbReference>
<evidence type="ECO:0000256" key="3">
    <source>
        <dbReference type="ARBA" id="ARBA00023002"/>
    </source>
</evidence>
<dbReference type="HOGENOM" id="CLU_026673_20_2_1"/>
<evidence type="ECO:0000313" key="6">
    <source>
        <dbReference type="Proteomes" id="UP000006564"/>
    </source>
</evidence>
<dbReference type="GO" id="GO:0016616">
    <property type="term" value="F:oxidoreductase activity, acting on the CH-OH group of donors, NAD or NADP as acceptor"/>
    <property type="evidence" value="ECO:0007669"/>
    <property type="project" value="InterPro"/>
</dbReference>
<dbReference type="RefSeq" id="XP_023090409.1">
    <property type="nucleotide sequence ID" value="XM_023235383.1"/>
</dbReference>
<organism evidence="5 6">
    <name type="scientific">Aspergillus oryzae (strain ATCC 42149 / RIB 40)</name>
    <name type="common">Yellow koji mold</name>
    <dbReference type="NCBI Taxonomy" id="510516"/>
    <lineage>
        <taxon>Eukaryota</taxon>
        <taxon>Fungi</taxon>
        <taxon>Dikarya</taxon>
        <taxon>Ascomycota</taxon>
        <taxon>Pezizomycotina</taxon>
        <taxon>Eurotiomycetes</taxon>
        <taxon>Eurotiomycetidae</taxon>
        <taxon>Eurotiales</taxon>
        <taxon>Aspergillaceae</taxon>
        <taxon>Aspergillus</taxon>
        <taxon>Aspergillus subgen. Circumdati</taxon>
    </lineage>
</organism>
<protein>
    <submittedName>
        <fullName evidence="5">DNA, SC023</fullName>
    </submittedName>
</protein>
<dbReference type="SUPFAM" id="SSF50129">
    <property type="entry name" value="GroES-like"/>
    <property type="match status" value="1"/>
</dbReference>
<dbReference type="Gene3D" id="3.90.180.10">
    <property type="entry name" value="Medium-chain alcohol dehydrogenases, catalytic domain"/>
    <property type="match status" value="1"/>
</dbReference>
<keyword evidence="6" id="KW-1185">Reference proteome</keyword>
<dbReference type="EMBL" id="BA000051">
    <property type="protein sequence ID" value="BAE58611.1"/>
    <property type="molecule type" value="Genomic_DNA"/>
</dbReference>